<gene>
    <name evidence="6" type="ORF">GHK62_19635</name>
</gene>
<dbReference type="PANTHER" id="PTHR30024:SF47">
    <property type="entry name" value="TAURINE-BINDING PERIPLASMIC PROTEIN"/>
    <property type="match status" value="1"/>
</dbReference>
<accession>A0A6N7LI50</accession>
<dbReference type="InterPro" id="IPR015168">
    <property type="entry name" value="SsuA/THI5"/>
</dbReference>
<evidence type="ECO:0000256" key="1">
    <source>
        <dbReference type="ARBA" id="ARBA00004418"/>
    </source>
</evidence>
<proteinExistence type="inferred from homology"/>
<dbReference type="Gene3D" id="3.40.190.10">
    <property type="entry name" value="Periplasmic binding protein-like II"/>
    <property type="match status" value="2"/>
</dbReference>
<dbReference type="AlphaFoldDB" id="A0A6N7LI50"/>
<keyword evidence="7" id="KW-1185">Reference proteome</keyword>
<dbReference type="EMBL" id="WITC01000081">
    <property type="protein sequence ID" value="MQX16889.1"/>
    <property type="molecule type" value="Genomic_DNA"/>
</dbReference>
<dbReference type="GO" id="GO:0042597">
    <property type="term" value="C:periplasmic space"/>
    <property type="evidence" value="ECO:0007669"/>
    <property type="project" value="UniProtKB-SubCell"/>
</dbReference>
<comment type="caution">
    <text evidence="6">The sequence shown here is derived from an EMBL/GenBank/DDBJ whole genome shotgun (WGS) entry which is preliminary data.</text>
</comment>
<dbReference type="SUPFAM" id="SSF53850">
    <property type="entry name" value="Periplasmic binding protein-like II"/>
    <property type="match status" value="1"/>
</dbReference>
<evidence type="ECO:0000256" key="3">
    <source>
        <dbReference type="ARBA" id="ARBA00022729"/>
    </source>
</evidence>
<feature type="chain" id="PRO_5026807065" description="SsuA/THI5-like domain-containing protein" evidence="4">
    <location>
        <begin position="26"/>
        <end position="331"/>
    </location>
</feature>
<sequence length="331" mass="35139">MKNLLKTVLAAGLSLIAGALSPAAADEALTKVNVAYDGFTMTSAPMQYTLAKGLFKKHGLDVNLIYVEGGSVLTQALVGGSIDIAQNGYTPSIAAAVAGADIAIIGSMANKLPFQLVVDSSIQNADQLRGKSIAISKFGSSTDTALKFALKSLGLEPTDVNILQLGGEGTRAAAYESHQVQGLMSQYPRTQEMVDAGSKMLVDVTEIVKDYPNTAYVTSRNYLSGNPDVVKRFFMAMGEGLHAFRANPQDAMEVTASFLKLEKGPSVEQAFRFYSEKVYPQDLRPSIPGVTAVLAELSKTLPAAASVKPESIVDTTTLDALDREGFFKALD</sequence>
<keyword evidence="3 4" id="KW-0732">Signal</keyword>
<reference evidence="6 7" key="1">
    <citation type="journal article" date="2013" name="Genome Biol.">
        <title>Comparative genomics of the core and accessory genomes of 48 Sinorhizobium strains comprising five genospecies.</title>
        <authorList>
            <person name="Sugawara M."/>
            <person name="Epstein B."/>
            <person name="Badgley B.D."/>
            <person name="Unno T."/>
            <person name="Xu L."/>
            <person name="Reese J."/>
            <person name="Gyaneshwar P."/>
            <person name="Denny R."/>
            <person name="Mudge J."/>
            <person name="Bharti A.K."/>
            <person name="Farmer A.D."/>
            <person name="May G.D."/>
            <person name="Woodward J.E."/>
            <person name="Medigue C."/>
            <person name="Vallenet D."/>
            <person name="Lajus A."/>
            <person name="Rouy Z."/>
            <person name="Martinez-Vaz B."/>
            <person name="Tiffin P."/>
            <person name="Young N.D."/>
            <person name="Sadowsky M.J."/>
        </authorList>
    </citation>
    <scope>NUCLEOTIDE SEQUENCE [LARGE SCALE GENOMIC DNA]</scope>
    <source>
        <strain evidence="6 7">USDA4894</strain>
    </source>
</reference>
<comment type="subcellular location">
    <subcellularLocation>
        <location evidence="1">Periplasm</location>
    </subcellularLocation>
</comment>
<organism evidence="6 7">
    <name type="scientific">Sinorhizobium terangae</name>
    <dbReference type="NCBI Taxonomy" id="110322"/>
    <lineage>
        <taxon>Bacteria</taxon>
        <taxon>Pseudomonadati</taxon>
        <taxon>Pseudomonadota</taxon>
        <taxon>Alphaproteobacteria</taxon>
        <taxon>Hyphomicrobiales</taxon>
        <taxon>Rhizobiaceae</taxon>
        <taxon>Sinorhizobium/Ensifer group</taxon>
        <taxon>Sinorhizobium</taxon>
    </lineage>
</organism>
<evidence type="ECO:0000313" key="7">
    <source>
        <dbReference type="Proteomes" id="UP000439983"/>
    </source>
</evidence>
<protein>
    <recommendedName>
        <fullName evidence="5">SsuA/THI5-like domain-containing protein</fullName>
    </recommendedName>
</protein>
<feature type="domain" description="SsuA/THI5-like" evidence="5">
    <location>
        <begin position="44"/>
        <end position="251"/>
    </location>
</feature>
<dbReference type="Proteomes" id="UP000439983">
    <property type="component" value="Unassembled WGS sequence"/>
</dbReference>
<evidence type="ECO:0000256" key="4">
    <source>
        <dbReference type="SAM" id="SignalP"/>
    </source>
</evidence>
<dbReference type="PANTHER" id="PTHR30024">
    <property type="entry name" value="ALIPHATIC SULFONATES-BINDING PROTEIN-RELATED"/>
    <property type="match status" value="1"/>
</dbReference>
<evidence type="ECO:0000313" key="6">
    <source>
        <dbReference type="EMBL" id="MQX16889.1"/>
    </source>
</evidence>
<dbReference type="OrthoDB" id="8135527at2"/>
<dbReference type="RefSeq" id="WP_153440794.1">
    <property type="nucleotide sequence ID" value="NZ_CP121659.1"/>
</dbReference>
<evidence type="ECO:0000256" key="2">
    <source>
        <dbReference type="ARBA" id="ARBA00010742"/>
    </source>
</evidence>
<name>A0A6N7LI50_SINTE</name>
<comment type="similarity">
    <text evidence="2">Belongs to the bacterial solute-binding protein SsuA/TauA family.</text>
</comment>
<evidence type="ECO:0000259" key="5">
    <source>
        <dbReference type="Pfam" id="PF09084"/>
    </source>
</evidence>
<feature type="signal peptide" evidence="4">
    <location>
        <begin position="1"/>
        <end position="25"/>
    </location>
</feature>
<dbReference type="Pfam" id="PF09084">
    <property type="entry name" value="NMT1"/>
    <property type="match status" value="1"/>
</dbReference>